<keyword evidence="2" id="KW-1185">Reference proteome</keyword>
<organism evidence="1 2">
    <name type="scientific">Denitromonas halophila</name>
    <dbReference type="NCBI Taxonomy" id="1629404"/>
    <lineage>
        <taxon>Bacteria</taxon>
        <taxon>Pseudomonadati</taxon>
        <taxon>Pseudomonadota</taxon>
        <taxon>Betaproteobacteria</taxon>
        <taxon>Rhodocyclales</taxon>
        <taxon>Zoogloeaceae</taxon>
        <taxon>Denitromonas</taxon>
    </lineage>
</organism>
<name>A0A557QSS8_9RHOO</name>
<protein>
    <recommendedName>
        <fullName evidence="3">Cytochrome C oxidase subunit I</fullName>
    </recommendedName>
</protein>
<dbReference type="EMBL" id="VMNK01000009">
    <property type="protein sequence ID" value="TVO55973.1"/>
    <property type="molecule type" value="Genomic_DNA"/>
</dbReference>
<reference evidence="1 2" key="1">
    <citation type="submission" date="2019-07" db="EMBL/GenBank/DDBJ databases">
        <title>The pathways for chlorine oxyanion respiration interact through the shared metabolite chlorate.</title>
        <authorList>
            <person name="Barnum T.P."/>
            <person name="Cheng Y."/>
            <person name="Hill K.A."/>
            <person name="Lucas L.N."/>
            <person name="Carlson H.K."/>
            <person name="Coates J.D."/>
        </authorList>
    </citation>
    <scope>NUCLEOTIDE SEQUENCE [LARGE SCALE GENOMIC DNA]</scope>
    <source>
        <strain evidence="1 2">SFB-3</strain>
    </source>
</reference>
<evidence type="ECO:0008006" key="3">
    <source>
        <dbReference type="Google" id="ProtNLM"/>
    </source>
</evidence>
<evidence type="ECO:0000313" key="1">
    <source>
        <dbReference type="EMBL" id="TVO55973.1"/>
    </source>
</evidence>
<comment type="caution">
    <text evidence="1">The sequence shown here is derived from an EMBL/GenBank/DDBJ whole genome shotgun (WGS) entry which is preliminary data.</text>
</comment>
<evidence type="ECO:0000313" key="2">
    <source>
        <dbReference type="Proteomes" id="UP000319502"/>
    </source>
</evidence>
<dbReference type="RefSeq" id="WP_144309658.1">
    <property type="nucleotide sequence ID" value="NZ_VMNK01000009.1"/>
</dbReference>
<dbReference type="SUPFAM" id="SSF52833">
    <property type="entry name" value="Thioredoxin-like"/>
    <property type="match status" value="1"/>
</dbReference>
<dbReference type="Proteomes" id="UP000319502">
    <property type="component" value="Unassembled WGS sequence"/>
</dbReference>
<dbReference type="OrthoDB" id="9180342at2"/>
<gene>
    <name evidence="1" type="ORF">FHP91_11025</name>
</gene>
<accession>A0A557QSS8</accession>
<proteinExistence type="predicted"/>
<sequence length="184" mass="20307">MTRKARLTLVALMVVCVLPVAASYFAFYVWQPSGRSNYGALVTPTLLPDGALATADGGQFAREDIKGFWTYVVVSPAACDESCRQALYFTRQVRTAQAKESPRVARVWLLSDDGAPDASLLAEHPELVVARADRQWLDQLDGTTVAQVWLADPRGNVMMRYPTELDPKGMVKDLARLLKYSQVG</sequence>
<dbReference type="AlphaFoldDB" id="A0A557QSS8"/>
<dbReference type="InterPro" id="IPR036249">
    <property type="entry name" value="Thioredoxin-like_sf"/>
</dbReference>